<proteinExistence type="predicted"/>
<evidence type="ECO:0000313" key="2">
    <source>
        <dbReference type="EMBL" id="VEU38756.1"/>
    </source>
</evidence>
<reference evidence="2 3" key="1">
    <citation type="submission" date="2019-01" db="EMBL/GenBank/DDBJ databases">
        <authorList>
            <person name="Ferrante I. M."/>
        </authorList>
    </citation>
    <scope>NUCLEOTIDE SEQUENCE [LARGE SCALE GENOMIC DNA]</scope>
    <source>
        <strain evidence="2 3">B856</strain>
    </source>
</reference>
<dbReference type="EMBL" id="CAACVS010000185">
    <property type="protein sequence ID" value="VEU38756.1"/>
    <property type="molecule type" value="Genomic_DNA"/>
</dbReference>
<evidence type="ECO:0000256" key="1">
    <source>
        <dbReference type="SAM" id="MobiDB-lite"/>
    </source>
</evidence>
<dbReference type="OrthoDB" id="10637871at2759"/>
<feature type="compositionally biased region" description="Basic and acidic residues" evidence="1">
    <location>
        <begin position="7"/>
        <end position="20"/>
    </location>
</feature>
<feature type="compositionally biased region" description="Low complexity" evidence="1">
    <location>
        <begin position="32"/>
        <end position="48"/>
    </location>
</feature>
<name>A0A448Z9R8_9STRA</name>
<dbReference type="Proteomes" id="UP000291116">
    <property type="component" value="Unassembled WGS sequence"/>
</dbReference>
<dbReference type="AlphaFoldDB" id="A0A448Z9R8"/>
<protein>
    <recommendedName>
        <fullName evidence="4">BZIP domain-containing protein</fullName>
    </recommendedName>
</protein>
<gene>
    <name evidence="2" type="ORF">PSNMU_V1.4_AUG-EV-PASAV3_0055880</name>
</gene>
<feature type="region of interest" description="Disordered" evidence="1">
    <location>
        <begin position="1"/>
        <end position="51"/>
    </location>
</feature>
<evidence type="ECO:0000313" key="3">
    <source>
        <dbReference type="Proteomes" id="UP000291116"/>
    </source>
</evidence>
<accession>A0A448Z9R8</accession>
<organism evidence="2 3">
    <name type="scientific">Pseudo-nitzschia multistriata</name>
    <dbReference type="NCBI Taxonomy" id="183589"/>
    <lineage>
        <taxon>Eukaryota</taxon>
        <taxon>Sar</taxon>
        <taxon>Stramenopiles</taxon>
        <taxon>Ochrophyta</taxon>
        <taxon>Bacillariophyta</taxon>
        <taxon>Bacillariophyceae</taxon>
        <taxon>Bacillariophycidae</taxon>
        <taxon>Bacillariales</taxon>
        <taxon>Bacillariaceae</taxon>
        <taxon>Pseudo-nitzschia</taxon>
    </lineage>
</organism>
<keyword evidence="3" id="KW-1185">Reference proteome</keyword>
<evidence type="ECO:0008006" key="4">
    <source>
        <dbReference type="Google" id="ProtNLM"/>
    </source>
</evidence>
<sequence>MLQTESGSEHSSVDATEVKTTKAKVSQEIKGTTKMNSSNTTATSSSKSLEWEEVKKARNRINSQRTRERERSQIKNLEAERARLWLSNDAIKFQNRHFREIIGQIVKINEMKRLRASGSASSSSALFGAAALGGGIPMSMRQDMMGGHGGGLDGDLFQSSRISASATKLTKLSDADLLARRKVNALEMQKMMRQQQAIERLGVGGGVGMGGFNMALNGRMGGGSAGGMGVSSGMSINGINLNAQYSDVPDNLRIRQLMLQHSNASGDIEPKRLLSSIGNTDAFSSNNGLGGNIGEDSRNTNGNGISLGAAIGGIGGIGDLGGISDAEILQMSKRQKFGF</sequence>